<protein>
    <submittedName>
        <fullName evidence="2">Uncharacterized protein</fullName>
    </submittedName>
</protein>
<gene>
    <name evidence="2" type="ORF">BJ878DRAFT_76561</name>
</gene>
<reference evidence="2" key="1">
    <citation type="journal article" date="2021" name="IMA Fungus">
        <title>Genomic characterization of three marine fungi, including Emericellopsis atlantica sp. nov. with signatures of a generalist lifestyle and marine biomass degradation.</title>
        <authorList>
            <person name="Hagestad O.C."/>
            <person name="Hou L."/>
            <person name="Andersen J.H."/>
            <person name="Hansen E.H."/>
            <person name="Altermark B."/>
            <person name="Li C."/>
            <person name="Kuhnert E."/>
            <person name="Cox R.J."/>
            <person name="Crous P.W."/>
            <person name="Spatafora J.W."/>
            <person name="Lail K."/>
            <person name="Amirebrahimi M."/>
            <person name="Lipzen A."/>
            <person name="Pangilinan J."/>
            <person name="Andreopoulos W."/>
            <person name="Hayes R.D."/>
            <person name="Ng V."/>
            <person name="Grigoriev I.V."/>
            <person name="Jackson S.A."/>
            <person name="Sutton T.D.S."/>
            <person name="Dobson A.D.W."/>
            <person name="Rama T."/>
        </authorList>
    </citation>
    <scope>NUCLEOTIDE SEQUENCE</scope>
    <source>
        <strain evidence="2">TRa3180A</strain>
    </source>
</reference>
<organism evidence="2 3">
    <name type="scientific">Calycina marina</name>
    <dbReference type="NCBI Taxonomy" id="1763456"/>
    <lineage>
        <taxon>Eukaryota</taxon>
        <taxon>Fungi</taxon>
        <taxon>Dikarya</taxon>
        <taxon>Ascomycota</taxon>
        <taxon>Pezizomycotina</taxon>
        <taxon>Leotiomycetes</taxon>
        <taxon>Helotiales</taxon>
        <taxon>Pezizellaceae</taxon>
        <taxon>Calycina</taxon>
    </lineage>
</organism>
<dbReference type="Proteomes" id="UP000887226">
    <property type="component" value="Unassembled WGS sequence"/>
</dbReference>
<feature type="compositionally biased region" description="Polar residues" evidence="1">
    <location>
        <begin position="12"/>
        <end position="26"/>
    </location>
</feature>
<name>A0A9P7ZA67_9HELO</name>
<comment type="caution">
    <text evidence="2">The sequence shown here is derived from an EMBL/GenBank/DDBJ whole genome shotgun (WGS) entry which is preliminary data.</text>
</comment>
<evidence type="ECO:0000313" key="2">
    <source>
        <dbReference type="EMBL" id="KAG9248171.1"/>
    </source>
</evidence>
<feature type="region of interest" description="Disordered" evidence="1">
    <location>
        <begin position="1"/>
        <end position="30"/>
    </location>
</feature>
<keyword evidence="3" id="KW-1185">Reference proteome</keyword>
<evidence type="ECO:0000256" key="1">
    <source>
        <dbReference type="SAM" id="MobiDB-lite"/>
    </source>
</evidence>
<sequence length="353" mass="39405">MTKGSPRPATIRKSTNFASPTKSSIGRSGFALKENVIIRPPKRKVRPTILPAVPIAPTIPEHDPLDCVALKHFREKAKKNHVDVSSGTGLRTRIQYSPEKPPPAVEPTKIEPTNSDPDLKLVVEPQHSVCPPTFNTPAFHPTPHSAYPPFAAPVFMPPFLPAHRPMDVMGIVPHILLMSSDDRAKLQNILIAINMPPFLPQAFSGPPALNPQAPNFPAQKCLHWKMDPKLTWASKRSVFSPKCFESLKMTHLSNYDDIVDYEDAPGERVGRALPEALGDKLLDRFMSKFPRTGYTPSQTTHPRARRCAFVAKDPATAARIQQDLEELILEKREKTALSKIKKEEQERRVKLVC</sequence>
<evidence type="ECO:0000313" key="3">
    <source>
        <dbReference type="Proteomes" id="UP000887226"/>
    </source>
</evidence>
<accession>A0A9P7ZA67</accession>
<dbReference type="AlphaFoldDB" id="A0A9P7ZA67"/>
<proteinExistence type="predicted"/>
<dbReference type="EMBL" id="MU253754">
    <property type="protein sequence ID" value="KAG9248171.1"/>
    <property type="molecule type" value="Genomic_DNA"/>
</dbReference>